<evidence type="ECO:0000313" key="6">
    <source>
        <dbReference type="Proteomes" id="UP000626148"/>
    </source>
</evidence>
<evidence type="ECO:0000313" key="5">
    <source>
        <dbReference type="EMBL" id="GGX49019.1"/>
    </source>
</evidence>
<dbReference type="AlphaFoldDB" id="A0A918K4G1"/>
<evidence type="ECO:0000256" key="1">
    <source>
        <dbReference type="ARBA" id="ARBA00023015"/>
    </source>
</evidence>
<dbReference type="Gene3D" id="1.10.10.10">
    <property type="entry name" value="Winged helix-like DNA-binding domain superfamily/Winged helix DNA-binding domain"/>
    <property type="match status" value="1"/>
</dbReference>
<protein>
    <submittedName>
        <fullName evidence="5">GntR family transcriptional regulator</fullName>
    </submittedName>
</protein>
<dbReference type="PANTHER" id="PTHR43537">
    <property type="entry name" value="TRANSCRIPTIONAL REGULATOR, GNTR FAMILY"/>
    <property type="match status" value="1"/>
</dbReference>
<dbReference type="PANTHER" id="PTHR43537:SF20">
    <property type="entry name" value="HTH-TYPE TRANSCRIPTIONAL REPRESSOR GLAR"/>
    <property type="match status" value="1"/>
</dbReference>
<dbReference type="GO" id="GO:0003677">
    <property type="term" value="F:DNA binding"/>
    <property type="evidence" value="ECO:0007669"/>
    <property type="project" value="UniProtKB-KW"/>
</dbReference>
<gene>
    <name evidence="5" type="ORF">GCM10007392_15330</name>
</gene>
<organism evidence="5 6">
    <name type="scientific">Saccharospirillum salsuginis</name>
    <dbReference type="NCBI Taxonomy" id="418750"/>
    <lineage>
        <taxon>Bacteria</taxon>
        <taxon>Pseudomonadati</taxon>
        <taxon>Pseudomonadota</taxon>
        <taxon>Gammaproteobacteria</taxon>
        <taxon>Oceanospirillales</taxon>
        <taxon>Saccharospirillaceae</taxon>
        <taxon>Saccharospirillum</taxon>
    </lineage>
</organism>
<evidence type="ECO:0000259" key="4">
    <source>
        <dbReference type="PROSITE" id="PS50949"/>
    </source>
</evidence>
<comment type="caution">
    <text evidence="5">The sequence shown here is derived from an EMBL/GenBank/DDBJ whole genome shotgun (WGS) entry which is preliminary data.</text>
</comment>
<dbReference type="InterPro" id="IPR036388">
    <property type="entry name" value="WH-like_DNA-bd_sf"/>
</dbReference>
<keyword evidence="3" id="KW-0804">Transcription</keyword>
<reference evidence="5" key="1">
    <citation type="journal article" date="2014" name="Int. J. Syst. Evol. Microbiol.">
        <title>Complete genome sequence of Corynebacterium casei LMG S-19264T (=DSM 44701T), isolated from a smear-ripened cheese.</title>
        <authorList>
            <consortium name="US DOE Joint Genome Institute (JGI-PGF)"/>
            <person name="Walter F."/>
            <person name="Albersmeier A."/>
            <person name="Kalinowski J."/>
            <person name="Ruckert C."/>
        </authorList>
    </citation>
    <scope>NUCLEOTIDE SEQUENCE</scope>
    <source>
        <strain evidence="5">KCTC 22169</strain>
    </source>
</reference>
<dbReference type="InterPro" id="IPR008920">
    <property type="entry name" value="TF_FadR/GntR_C"/>
</dbReference>
<dbReference type="SMART" id="SM00895">
    <property type="entry name" value="FCD"/>
    <property type="match status" value="1"/>
</dbReference>
<dbReference type="EMBL" id="BMXR01000003">
    <property type="protein sequence ID" value="GGX49019.1"/>
    <property type="molecule type" value="Genomic_DNA"/>
</dbReference>
<keyword evidence="6" id="KW-1185">Reference proteome</keyword>
<feature type="domain" description="HTH gntR-type" evidence="4">
    <location>
        <begin position="10"/>
        <end position="77"/>
    </location>
</feature>
<dbReference type="SUPFAM" id="SSF46785">
    <property type="entry name" value="Winged helix' DNA-binding domain"/>
    <property type="match status" value="1"/>
</dbReference>
<dbReference type="PROSITE" id="PS50949">
    <property type="entry name" value="HTH_GNTR"/>
    <property type="match status" value="1"/>
</dbReference>
<dbReference type="RefSeq" id="WP_189607951.1">
    <property type="nucleotide sequence ID" value="NZ_BMXR01000003.1"/>
</dbReference>
<dbReference type="InterPro" id="IPR000524">
    <property type="entry name" value="Tscrpt_reg_HTH_GntR"/>
</dbReference>
<dbReference type="InterPro" id="IPR011711">
    <property type="entry name" value="GntR_C"/>
</dbReference>
<evidence type="ECO:0000256" key="2">
    <source>
        <dbReference type="ARBA" id="ARBA00023125"/>
    </source>
</evidence>
<dbReference type="SMART" id="SM00345">
    <property type="entry name" value="HTH_GNTR"/>
    <property type="match status" value="1"/>
</dbReference>
<dbReference type="Gene3D" id="1.20.120.530">
    <property type="entry name" value="GntR ligand-binding domain-like"/>
    <property type="match status" value="1"/>
</dbReference>
<sequence length="220" mass="25258">MTSNSVPRAETKSGRIYDVLREDLLNGEFKAGEKLAISNLRTLYNVGLSPLREALNRLAASGLLEQEDQRGFRVPKLSRKELEDIVNLRIELEQMAVTKALENGDADWESRLLAAGHRLKRAAVDKTLPIHEWEALHSHFHEVLLSSCQSTWMIRFIHQLHEQFDRYRRRAPRNPDVRSTLDEQHDLMVKYALERDTAAISQLVREHILLSSQVALASCE</sequence>
<dbReference type="SUPFAM" id="SSF48008">
    <property type="entry name" value="GntR ligand-binding domain-like"/>
    <property type="match status" value="1"/>
</dbReference>
<reference evidence="5" key="2">
    <citation type="submission" date="2020-09" db="EMBL/GenBank/DDBJ databases">
        <authorList>
            <person name="Sun Q."/>
            <person name="Kim S."/>
        </authorList>
    </citation>
    <scope>NUCLEOTIDE SEQUENCE</scope>
    <source>
        <strain evidence="5">KCTC 22169</strain>
    </source>
</reference>
<dbReference type="Pfam" id="PF00392">
    <property type="entry name" value="GntR"/>
    <property type="match status" value="1"/>
</dbReference>
<name>A0A918K4G1_9GAMM</name>
<accession>A0A918K4G1</accession>
<dbReference type="InterPro" id="IPR036390">
    <property type="entry name" value="WH_DNA-bd_sf"/>
</dbReference>
<keyword evidence="1" id="KW-0805">Transcription regulation</keyword>
<evidence type="ECO:0000256" key="3">
    <source>
        <dbReference type="ARBA" id="ARBA00023163"/>
    </source>
</evidence>
<dbReference type="Pfam" id="PF07729">
    <property type="entry name" value="FCD"/>
    <property type="match status" value="1"/>
</dbReference>
<keyword evidence="2" id="KW-0238">DNA-binding</keyword>
<proteinExistence type="predicted"/>
<dbReference type="GO" id="GO:0003700">
    <property type="term" value="F:DNA-binding transcription factor activity"/>
    <property type="evidence" value="ECO:0007669"/>
    <property type="project" value="InterPro"/>
</dbReference>
<dbReference type="Proteomes" id="UP000626148">
    <property type="component" value="Unassembled WGS sequence"/>
</dbReference>